<protein>
    <recommendedName>
        <fullName evidence="3">Tail assembly chaperone</fullName>
    </recommendedName>
</protein>
<evidence type="ECO:0000313" key="1">
    <source>
        <dbReference type="EMBL" id="CAH1194609.1"/>
    </source>
</evidence>
<name>A0ABM9BVV1_9BACL</name>
<dbReference type="RefSeq" id="WP_236331935.1">
    <property type="nucleotide sequence ID" value="NZ_CAKMMG010000001.1"/>
</dbReference>
<gene>
    <name evidence="1" type="ORF">PAECIP111892_01763</name>
</gene>
<evidence type="ECO:0008006" key="3">
    <source>
        <dbReference type="Google" id="ProtNLM"/>
    </source>
</evidence>
<proteinExistence type="predicted"/>
<evidence type="ECO:0000313" key="2">
    <source>
        <dbReference type="Proteomes" id="UP000838324"/>
    </source>
</evidence>
<dbReference type="Proteomes" id="UP000838324">
    <property type="component" value="Unassembled WGS sequence"/>
</dbReference>
<organism evidence="1 2">
    <name type="scientific">Paenibacillus auburnensis</name>
    <dbReference type="NCBI Taxonomy" id="2905649"/>
    <lineage>
        <taxon>Bacteria</taxon>
        <taxon>Bacillati</taxon>
        <taxon>Bacillota</taxon>
        <taxon>Bacilli</taxon>
        <taxon>Bacillales</taxon>
        <taxon>Paenibacillaceae</taxon>
        <taxon>Paenibacillus</taxon>
    </lineage>
</organism>
<accession>A0ABM9BVV1</accession>
<sequence>MQLFKRSDKAVEPTQIDPNTVTLGGQAVKVRKVTIGQWRELNTVVGTLPQMLLSVVTAPAESRISYLLAVIESAIDDVINVVALLTGLEPAWIDENVSPDELMAYFVAVARVNDFGGFLKNVQGALNLTKSLDKAADVVMSAE</sequence>
<keyword evidence="2" id="KW-1185">Reference proteome</keyword>
<reference evidence="1" key="1">
    <citation type="submission" date="2022-01" db="EMBL/GenBank/DDBJ databases">
        <authorList>
            <person name="Criscuolo A."/>
        </authorList>
    </citation>
    <scope>NUCLEOTIDE SEQUENCE</scope>
    <source>
        <strain evidence="1">CIP111892</strain>
    </source>
</reference>
<dbReference type="EMBL" id="CAKMMG010000001">
    <property type="protein sequence ID" value="CAH1194609.1"/>
    <property type="molecule type" value="Genomic_DNA"/>
</dbReference>
<comment type="caution">
    <text evidence="1">The sequence shown here is derived from an EMBL/GenBank/DDBJ whole genome shotgun (WGS) entry which is preliminary data.</text>
</comment>